<organism evidence="4 5">
    <name type="scientific">Mya arenaria</name>
    <name type="common">Soft-shell clam</name>
    <dbReference type="NCBI Taxonomy" id="6604"/>
    <lineage>
        <taxon>Eukaryota</taxon>
        <taxon>Metazoa</taxon>
        <taxon>Spiralia</taxon>
        <taxon>Lophotrochozoa</taxon>
        <taxon>Mollusca</taxon>
        <taxon>Bivalvia</taxon>
        <taxon>Autobranchia</taxon>
        <taxon>Heteroconchia</taxon>
        <taxon>Euheterodonta</taxon>
        <taxon>Imparidentia</taxon>
        <taxon>Neoheterodontei</taxon>
        <taxon>Myida</taxon>
        <taxon>Myoidea</taxon>
        <taxon>Myidae</taxon>
        <taxon>Mya</taxon>
    </lineage>
</organism>
<keyword evidence="5" id="KW-1185">Reference proteome</keyword>
<dbReference type="SUPFAM" id="SSF48452">
    <property type="entry name" value="TPR-like"/>
    <property type="match status" value="4"/>
</dbReference>
<dbReference type="InterPro" id="IPR039226">
    <property type="entry name" value="Ski3/TTC37"/>
</dbReference>
<dbReference type="InterPro" id="IPR019734">
    <property type="entry name" value="TPR_rpt"/>
</dbReference>
<evidence type="ECO:0000256" key="3">
    <source>
        <dbReference type="PROSITE-ProRule" id="PRU00339"/>
    </source>
</evidence>
<dbReference type="Proteomes" id="UP001164746">
    <property type="component" value="Chromosome 4"/>
</dbReference>
<accession>A0ABY7DX07</accession>
<dbReference type="PROSITE" id="PS50005">
    <property type="entry name" value="TPR"/>
    <property type="match status" value="2"/>
</dbReference>
<feature type="repeat" description="TPR" evidence="3">
    <location>
        <begin position="322"/>
        <end position="355"/>
    </location>
</feature>
<evidence type="ECO:0000256" key="1">
    <source>
        <dbReference type="ARBA" id="ARBA00022737"/>
    </source>
</evidence>
<reference evidence="4" key="1">
    <citation type="submission" date="2022-11" db="EMBL/GenBank/DDBJ databases">
        <title>Centuries of genome instability and evolution in soft-shell clam transmissible cancer (bioRxiv).</title>
        <authorList>
            <person name="Hart S.F.M."/>
            <person name="Yonemitsu M.A."/>
            <person name="Giersch R.M."/>
            <person name="Beal B.F."/>
            <person name="Arriagada G."/>
            <person name="Davis B.W."/>
            <person name="Ostrander E.A."/>
            <person name="Goff S.P."/>
            <person name="Metzger M.J."/>
        </authorList>
    </citation>
    <scope>NUCLEOTIDE SEQUENCE</scope>
    <source>
        <strain evidence="4">MELC-2E11</strain>
        <tissue evidence="4">Siphon/mantle</tissue>
    </source>
</reference>
<name>A0ABY7DX07_MYAAR</name>
<evidence type="ECO:0000313" key="4">
    <source>
        <dbReference type="EMBL" id="WAR01178.1"/>
    </source>
</evidence>
<feature type="repeat" description="TPR" evidence="3">
    <location>
        <begin position="506"/>
        <end position="539"/>
    </location>
</feature>
<dbReference type="EMBL" id="CP111015">
    <property type="protein sequence ID" value="WAR01178.1"/>
    <property type="molecule type" value="Genomic_DNA"/>
</dbReference>
<dbReference type="PANTHER" id="PTHR15704:SF7">
    <property type="entry name" value="SUPERKILLER COMPLEX PROTEIN 3"/>
    <property type="match status" value="1"/>
</dbReference>
<keyword evidence="2 3" id="KW-0802">TPR repeat</keyword>
<keyword evidence="1" id="KW-0677">Repeat</keyword>
<gene>
    <name evidence="4" type="ORF">MAR_007736</name>
</gene>
<evidence type="ECO:0000313" key="5">
    <source>
        <dbReference type="Proteomes" id="UP001164746"/>
    </source>
</evidence>
<dbReference type="SMART" id="SM00028">
    <property type="entry name" value="TPR"/>
    <property type="match status" value="7"/>
</dbReference>
<dbReference type="PANTHER" id="PTHR15704">
    <property type="entry name" value="SUPERKILLER 3 PROTEIN-RELATED"/>
    <property type="match status" value="1"/>
</dbReference>
<dbReference type="Gene3D" id="1.25.40.10">
    <property type="entry name" value="Tetratricopeptide repeat domain"/>
    <property type="match status" value="4"/>
</dbReference>
<proteinExistence type="predicted"/>
<protein>
    <submittedName>
        <fullName evidence="4">TTC37-like protein</fullName>
    </submittedName>
</protein>
<dbReference type="InterPro" id="IPR011990">
    <property type="entry name" value="TPR-like_helical_dom_sf"/>
</dbReference>
<dbReference type="Pfam" id="PF13432">
    <property type="entry name" value="TPR_16"/>
    <property type="match status" value="1"/>
</dbReference>
<evidence type="ECO:0000256" key="2">
    <source>
        <dbReference type="ARBA" id="ARBA00022803"/>
    </source>
</evidence>
<sequence length="972" mass="107752">MDAKEVKSALKKAREAIRQKEYNEALGVCKDIIASDGSNYMAFVLTAVAAEGLSQNDQALGAYRRARDGDSIFKLAQTYLQVYPGSSVVLKHSILGCLDNMIVDETVATRLPDLVSRYEAVLGGCNCDVMTVAKAAIAFTRKDCTSVRKILQQLSSSGGQLVCVVCLQAKMEFELHQYISAIRTCKTAMDLVNRKDAILTQPCGSIRQVINVLTVRSLTQIGDTASLNRALGIIEKSLLEQETDNSSHLVNLAKCLWETGEDNQQCFTLLLKAAKLDPNNSMTFLYLGHYYIQVGKDKLRARKCYQKAFDLDPSCSEAGEPLHVWECLGEAYLLRGSYTASLKAFTRAAELNPASIYWLGETLVQIGRSLLNQCFYGRARDTAELAVKHLYRAGRLRPDVSCLWKLIGDACTIIHVLPEKGFRFERPEKGNMTKLETLEFGNISGDTAISLAEKSVQSLKKAIQLEPTNHKHWNALGFVACRKVYNKSSLAQHCFIKSIKVEANNVVAWTNLAALYLKKENVKLAHEAFKVAQSLEPSYVACWVGQAIIAEVVGHEDAMDLFRHTTELSHHVEGAIGYGQWVCSVLLQSDKKGTKCNQTNPVAYNLHALLLERQGLALLLCESGQENAEILKDVLANCARCYRKNGDYPMACQLYKKLGEQSRVEDLYQFGLALYQGGDCKGAIQVYSQAAELATTDKEKSHILVTMAMVYYKMNDLNQTKTILFQSSQSSEASPAGLKALCALGLLQSDITLATAAVQELSKLGGENSHLYDFTLLQCILNLAQDETDTALALVQASLEDSTTQGDCWYLLTLLLLMFYPSKSGIATQAARNKEQLLVPVADIKHGYHGNKTSCRNAFLSAQRAVHLYPDKKEGWLTLTSAVGVEAASAMDDERRRSLMTFRYNMLVNVAQLDLDPVFCLWCLQQRVACAALAGLHKEVMDDLDKLMTDYGEEKEATDFFNLMRKYLAENP</sequence>